<accession>A0AB39UYG2</accession>
<dbReference type="KEGG" id="tcd:AAIA72_05135"/>
<dbReference type="RefSeq" id="WP_369602351.1">
    <property type="nucleotide sequence ID" value="NZ_CP154858.1"/>
</dbReference>
<name>A0AB39UYG2_9GAMM</name>
<reference evidence="1" key="1">
    <citation type="submission" date="2024-05" db="EMBL/GenBank/DDBJ databases">
        <title>Genome sequencing of novel strain.</title>
        <authorList>
            <person name="Ganbat D."/>
            <person name="Ganbat S."/>
            <person name="Lee S.-J."/>
        </authorList>
    </citation>
    <scope>NUCLEOTIDE SEQUENCE</scope>
    <source>
        <strain evidence="1">SMD15-11</strain>
    </source>
</reference>
<protein>
    <submittedName>
        <fullName evidence="1">Uncharacterized protein</fullName>
    </submittedName>
</protein>
<proteinExistence type="predicted"/>
<evidence type="ECO:0000313" key="1">
    <source>
        <dbReference type="EMBL" id="XDT73357.1"/>
    </source>
</evidence>
<dbReference type="EMBL" id="CP154858">
    <property type="protein sequence ID" value="XDT73357.1"/>
    <property type="molecule type" value="Genomic_DNA"/>
</dbReference>
<organism evidence="1">
    <name type="scientific">Thermohahella caldifontis</name>
    <dbReference type="NCBI Taxonomy" id="3142973"/>
    <lineage>
        <taxon>Bacteria</taxon>
        <taxon>Pseudomonadati</taxon>
        <taxon>Pseudomonadota</taxon>
        <taxon>Gammaproteobacteria</taxon>
        <taxon>Oceanospirillales</taxon>
        <taxon>Hahellaceae</taxon>
        <taxon>Thermohahella</taxon>
    </lineage>
</organism>
<gene>
    <name evidence="1" type="ORF">AAIA72_05135</name>
</gene>
<dbReference type="AlphaFoldDB" id="A0AB39UYG2"/>
<sequence>MKRSIMTVMLLAQIATGSAAERIELKGVVRGNQEQPGVLFLVPWQNPPSPEIGTEAPPAHLDAWLRPVSRERFRRQIYFRNHLELGEPDTESTSKP</sequence>